<dbReference type="InterPro" id="IPR006212">
    <property type="entry name" value="Furin_repeat"/>
</dbReference>
<dbReference type="SMART" id="SM00261">
    <property type="entry name" value="FU"/>
    <property type="match status" value="5"/>
</dbReference>
<sequence length="291" mass="31637">RQCEPLSEVLIQFHLLSLLNSHKCKTSVTSCSYLSALLLRGIPKDLKCLPCSTGCGSCVKSIFHCLSCERPYLLLNNSCCVGDCPDGYFASMSQQECVHCPSSCLTCSGSEPTSCLTCAEGRQKDATGHCCPEGYYVKDQDERLCGRCHFSCKTCTGHHSVECVTCKPGFFKQGETCVETCSEGSATMVCERCDPSCSQCQGGGSGNCLSCRKGYVYMKQWGQCLQSCPPGYYQVSHSMSCHKCHPTCKTCNGTGSLLCLFIYSYLHCSSFLPLKADGKLSPIEPCGHRTL</sequence>
<dbReference type="PANTHER" id="PTHR15332">
    <property type="entry name" value="PROPROTEIN CONVERTASE SUBTILISIN_KEXIN TYPE 5-LIKE"/>
    <property type="match status" value="1"/>
</dbReference>
<reference evidence="1" key="1">
    <citation type="submission" date="2025-08" db="UniProtKB">
        <authorList>
            <consortium name="Ensembl"/>
        </authorList>
    </citation>
    <scope>IDENTIFICATION</scope>
</reference>
<dbReference type="AlphaFoldDB" id="A0A3Q4GXN4"/>
<dbReference type="GeneTree" id="ENSGT00940000176240"/>
<dbReference type="STRING" id="32507.ENSNBRP00000012093"/>
<name>A0A3Q4GXN4_NEOBR</name>
<dbReference type="PANTHER" id="PTHR15332:SF175">
    <property type="entry name" value="PROPROTEIN CONVERTASE SUBTILISIN_KEXIN TYPE 5-LIKE"/>
    <property type="match status" value="1"/>
</dbReference>
<dbReference type="Ensembl" id="ENSNBRT00000012434.1">
    <property type="protein sequence ID" value="ENSNBRP00000012093.1"/>
    <property type="gene ID" value="ENSNBRG00000009442.1"/>
</dbReference>
<evidence type="ECO:0000313" key="2">
    <source>
        <dbReference type="Proteomes" id="UP000261580"/>
    </source>
</evidence>
<reference evidence="1" key="2">
    <citation type="submission" date="2025-09" db="UniProtKB">
        <authorList>
            <consortium name="Ensembl"/>
        </authorList>
    </citation>
    <scope>IDENTIFICATION</scope>
</reference>
<proteinExistence type="predicted"/>
<protein>
    <recommendedName>
        <fullName evidence="3">Growth factor receptor domain-containing protein</fullName>
    </recommendedName>
</protein>
<evidence type="ECO:0008006" key="3">
    <source>
        <dbReference type="Google" id="ProtNLM"/>
    </source>
</evidence>
<dbReference type="OMA" id="DATGHCC"/>
<accession>A0A3Q4GXN4</accession>
<dbReference type="CDD" id="cd00064">
    <property type="entry name" value="FU"/>
    <property type="match status" value="3"/>
</dbReference>
<organism evidence="1 2">
    <name type="scientific">Neolamprologus brichardi</name>
    <name type="common">Fairy cichlid</name>
    <name type="synonym">Lamprologus brichardi</name>
    <dbReference type="NCBI Taxonomy" id="32507"/>
    <lineage>
        <taxon>Eukaryota</taxon>
        <taxon>Metazoa</taxon>
        <taxon>Chordata</taxon>
        <taxon>Craniata</taxon>
        <taxon>Vertebrata</taxon>
        <taxon>Euteleostomi</taxon>
        <taxon>Actinopterygii</taxon>
        <taxon>Neopterygii</taxon>
        <taxon>Teleostei</taxon>
        <taxon>Neoteleostei</taxon>
        <taxon>Acanthomorphata</taxon>
        <taxon>Ovalentaria</taxon>
        <taxon>Cichlomorphae</taxon>
        <taxon>Cichliformes</taxon>
        <taxon>Cichlidae</taxon>
        <taxon>African cichlids</taxon>
        <taxon>Pseudocrenilabrinae</taxon>
        <taxon>Lamprologini</taxon>
        <taxon>Neolamprologus</taxon>
    </lineage>
</organism>
<evidence type="ECO:0000313" key="1">
    <source>
        <dbReference type="Ensembl" id="ENSNBRP00000012093.1"/>
    </source>
</evidence>
<keyword evidence="2" id="KW-1185">Reference proteome</keyword>
<dbReference type="InterPro" id="IPR009030">
    <property type="entry name" value="Growth_fac_rcpt_cys_sf"/>
</dbReference>
<dbReference type="Gene3D" id="2.10.220.10">
    <property type="entry name" value="Hormone Receptor, Insulin-like Growth Factor Receptor 1, Chain A, domain 2"/>
    <property type="match status" value="3"/>
</dbReference>
<dbReference type="SUPFAM" id="SSF57184">
    <property type="entry name" value="Growth factor receptor domain"/>
    <property type="match status" value="2"/>
</dbReference>
<dbReference type="Proteomes" id="UP000261580">
    <property type="component" value="Unassembled WGS sequence"/>
</dbReference>